<protein>
    <submittedName>
        <fullName evidence="4">Putative short-chain collagen C4-like</fullName>
    </submittedName>
</protein>
<comment type="caution">
    <text evidence="4">The sequence shown here is derived from an EMBL/GenBank/DDBJ whole genome shotgun (WGS) entry which is preliminary data.</text>
</comment>
<dbReference type="OrthoDB" id="6127486at2759"/>
<dbReference type="EMBL" id="MRZV01000131">
    <property type="protein sequence ID" value="PIK57801.1"/>
    <property type="molecule type" value="Genomic_DNA"/>
</dbReference>
<evidence type="ECO:0000256" key="1">
    <source>
        <dbReference type="SAM" id="Coils"/>
    </source>
</evidence>
<dbReference type="Proteomes" id="UP000230750">
    <property type="component" value="Unassembled WGS sequence"/>
</dbReference>
<gene>
    <name evidence="4" type="ORF">BSL78_05260</name>
</gene>
<dbReference type="GO" id="GO:0005615">
    <property type="term" value="C:extracellular space"/>
    <property type="evidence" value="ECO:0007669"/>
    <property type="project" value="TreeGrafter"/>
</dbReference>
<reference evidence="4 5" key="1">
    <citation type="journal article" date="2017" name="PLoS Biol.">
        <title>The sea cucumber genome provides insights into morphological evolution and visceral regeneration.</title>
        <authorList>
            <person name="Zhang X."/>
            <person name="Sun L."/>
            <person name="Yuan J."/>
            <person name="Sun Y."/>
            <person name="Gao Y."/>
            <person name="Zhang L."/>
            <person name="Li S."/>
            <person name="Dai H."/>
            <person name="Hamel J.F."/>
            <person name="Liu C."/>
            <person name="Yu Y."/>
            <person name="Liu S."/>
            <person name="Lin W."/>
            <person name="Guo K."/>
            <person name="Jin S."/>
            <person name="Xu P."/>
            <person name="Storey K.B."/>
            <person name="Huan P."/>
            <person name="Zhang T."/>
            <person name="Zhou Y."/>
            <person name="Zhang J."/>
            <person name="Lin C."/>
            <person name="Li X."/>
            <person name="Xing L."/>
            <person name="Huo D."/>
            <person name="Sun M."/>
            <person name="Wang L."/>
            <person name="Mercier A."/>
            <person name="Li F."/>
            <person name="Yang H."/>
            <person name="Xiang J."/>
        </authorList>
    </citation>
    <scope>NUCLEOTIDE SEQUENCE [LARGE SCALE GENOMIC DNA]</scope>
    <source>
        <strain evidence="4">Shaxun</strain>
        <tissue evidence="4">Muscle</tissue>
    </source>
</reference>
<keyword evidence="4" id="KW-0176">Collagen</keyword>
<accession>A0A2G8LC23</accession>
<proteinExistence type="predicted"/>
<dbReference type="GO" id="GO:0005581">
    <property type="term" value="C:collagen trimer"/>
    <property type="evidence" value="ECO:0007669"/>
    <property type="project" value="UniProtKB-KW"/>
</dbReference>
<feature type="region of interest" description="Disordered" evidence="2">
    <location>
        <begin position="24"/>
        <end position="45"/>
    </location>
</feature>
<feature type="chain" id="PRO_5013620955" evidence="3">
    <location>
        <begin position="23"/>
        <end position="286"/>
    </location>
</feature>
<evidence type="ECO:0000256" key="3">
    <source>
        <dbReference type="SAM" id="SignalP"/>
    </source>
</evidence>
<name>A0A2G8LC23_STIJA</name>
<keyword evidence="3" id="KW-0732">Signal</keyword>
<feature type="region of interest" description="Disordered" evidence="2">
    <location>
        <begin position="85"/>
        <end position="104"/>
    </location>
</feature>
<dbReference type="InterPro" id="IPR051077">
    <property type="entry name" value="Ca-dependent_lectin"/>
</dbReference>
<evidence type="ECO:0000256" key="2">
    <source>
        <dbReference type="SAM" id="MobiDB-lite"/>
    </source>
</evidence>
<sequence length="286" mass="32190">MKGWQSLLCLSFMLMNVHTVLSDREGSKADTAPEEDTERKEKTDAEQRDELLLVIKNLQEEVKLLHENVDLLRMSDKDLEADLNITDQHTSGERRMNSRRKRTTSGSGGVYVRWGRALCPPSSDLVYIGIAAGPRHDERGGGSNYICLSSSPEYIDPFAGQQGDRSRIYSVEYQLADSHNDYLDNSDVPCAVCRARERTTVLMIPGRYSCPNGWQVEYNGFIVADKYTYYRTEFVCLDRYPTSRSTPQGDSLNSEMFLVEAMKSPNGGICPPYTDGYEVTCAVCSI</sequence>
<keyword evidence="5" id="KW-1185">Reference proteome</keyword>
<dbReference type="PANTHER" id="PTHR24024">
    <property type="entry name" value="PULMONARY SURFACTANT-ASSOCIATED PROTEIN A"/>
    <property type="match status" value="1"/>
</dbReference>
<organism evidence="4 5">
    <name type="scientific">Stichopus japonicus</name>
    <name type="common">Sea cucumber</name>
    <dbReference type="NCBI Taxonomy" id="307972"/>
    <lineage>
        <taxon>Eukaryota</taxon>
        <taxon>Metazoa</taxon>
        <taxon>Echinodermata</taxon>
        <taxon>Eleutherozoa</taxon>
        <taxon>Echinozoa</taxon>
        <taxon>Holothuroidea</taxon>
        <taxon>Aspidochirotacea</taxon>
        <taxon>Aspidochirotida</taxon>
        <taxon>Stichopodidae</taxon>
        <taxon>Apostichopus</taxon>
    </lineage>
</organism>
<evidence type="ECO:0000313" key="5">
    <source>
        <dbReference type="Proteomes" id="UP000230750"/>
    </source>
</evidence>
<feature type="signal peptide" evidence="3">
    <location>
        <begin position="1"/>
        <end position="22"/>
    </location>
</feature>
<keyword evidence="1" id="KW-0175">Coiled coil</keyword>
<dbReference type="AlphaFoldDB" id="A0A2G8LC23"/>
<feature type="coiled-coil region" evidence="1">
    <location>
        <begin position="48"/>
        <end position="75"/>
    </location>
</feature>
<dbReference type="PANTHER" id="PTHR24024:SF18">
    <property type="entry name" value="SHORT-CHAIN COLLAGEN C4-LIKE"/>
    <property type="match status" value="1"/>
</dbReference>
<evidence type="ECO:0000313" key="4">
    <source>
        <dbReference type="EMBL" id="PIK57801.1"/>
    </source>
</evidence>